<dbReference type="SUPFAM" id="SSF57667">
    <property type="entry name" value="beta-beta-alpha zinc fingers"/>
    <property type="match status" value="4"/>
</dbReference>
<dbReference type="PROSITE" id="PS00028">
    <property type="entry name" value="ZINC_FINGER_C2H2_1"/>
    <property type="match status" value="6"/>
</dbReference>
<evidence type="ECO:0000256" key="3">
    <source>
        <dbReference type="ARBA" id="ARBA00022771"/>
    </source>
</evidence>
<dbReference type="Pfam" id="PF13912">
    <property type="entry name" value="zf-C2H2_6"/>
    <property type="match status" value="1"/>
</dbReference>
<dbReference type="Gene3D" id="3.30.160.60">
    <property type="entry name" value="Classic Zinc Finger"/>
    <property type="match status" value="7"/>
</dbReference>
<evidence type="ECO:0000256" key="1">
    <source>
        <dbReference type="ARBA" id="ARBA00022723"/>
    </source>
</evidence>
<feature type="domain" description="C2H2-type" evidence="7">
    <location>
        <begin position="286"/>
        <end position="313"/>
    </location>
</feature>
<evidence type="ECO:0000313" key="8">
    <source>
        <dbReference type="EMBL" id="KAJ4449101.1"/>
    </source>
</evidence>
<feature type="domain" description="C2H2-type" evidence="7">
    <location>
        <begin position="231"/>
        <end position="258"/>
    </location>
</feature>
<dbReference type="PANTHER" id="PTHR14196">
    <property type="entry name" value="ODD-SKIPPED - RELATED"/>
    <property type="match status" value="1"/>
</dbReference>
<dbReference type="SMART" id="SM00355">
    <property type="entry name" value="ZnF_C2H2"/>
    <property type="match status" value="6"/>
</dbReference>
<evidence type="ECO:0000256" key="4">
    <source>
        <dbReference type="ARBA" id="ARBA00022833"/>
    </source>
</evidence>
<feature type="region of interest" description="Disordered" evidence="6">
    <location>
        <begin position="106"/>
        <end position="125"/>
    </location>
</feature>
<sequence length="365" mass="41992">MNVIFSGLIDVIKKEPEMDPLSPQKEDTCEEEGENLSMIGNFLQVDVSEIKIEPLDQSCDDVSDIKCEDNEDSTSFPVLKFEPEEESCNDTVKEELITDEVTRYGDRTEGTHHSNVSNGESNASNTCVKNSQPVKVNMRIHSGEKLYKCKICEKRFTTNYYLTCHMRVHNIESAFKCDYCSKYFTSKKDVERHIRIHTGYKPFKCDVCGKDFTQSNKLKDHVRVHTGEKPYKCEKCMKSFKRSHHLKLHMLIHADEKPYKCDVCGKTFTSNYYFACHMRVHDDSAFKCDICSKSFSYKIDLERHKRAHTGDKPFKCDICNDKKSVFTIVTFTETSLASAGINRSSWCKVPVGKKPSRVDVRRLAP</sequence>
<accession>A0ABQ8TTC6</accession>
<dbReference type="InterPro" id="IPR036236">
    <property type="entry name" value="Znf_C2H2_sf"/>
</dbReference>
<comment type="caution">
    <text evidence="8">The sequence shown here is derived from an EMBL/GenBank/DDBJ whole genome shotgun (WGS) entry which is preliminary data.</text>
</comment>
<proteinExistence type="predicted"/>
<evidence type="ECO:0000256" key="2">
    <source>
        <dbReference type="ARBA" id="ARBA00022737"/>
    </source>
</evidence>
<feature type="domain" description="C2H2-type" evidence="7">
    <location>
        <begin position="175"/>
        <end position="202"/>
    </location>
</feature>
<evidence type="ECO:0000256" key="5">
    <source>
        <dbReference type="PROSITE-ProRule" id="PRU00042"/>
    </source>
</evidence>
<keyword evidence="4" id="KW-0862">Zinc</keyword>
<dbReference type="EMBL" id="JAJSOF020000003">
    <property type="protein sequence ID" value="KAJ4449101.1"/>
    <property type="molecule type" value="Genomic_DNA"/>
</dbReference>
<dbReference type="PROSITE" id="PS50157">
    <property type="entry name" value="ZINC_FINGER_C2H2_2"/>
    <property type="match status" value="6"/>
</dbReference>
<organism evidence="8 9">
    <name type="scientific">Periplaneta americana</name>
    <name type="common">American cockroach</name>
    <name type="synonym">Blatta americana</name>
    <dbReference type="NCBI Taxonomy" id="6978"/>
    <lineage>
        <taxon>Eukaryota</taxon>
        <taxon>Metazoa</taxon>
        <taxon>Ecdysozoa</taxon>
        <taxon>Arthropoda</taxon>
        <taxon>Hexapoda</taxon>
        <taxon>Insecta</taxon>
        <taxon>Pterygota</taxon>
        <taxon>Neoptera</taxon>
        <taxon>Polyneoptera</taxon>
        <taxon>Dictyoptera</taxon>
        <taxon>Blattodea</taxon>
        <taxon>Blattoidea</taxon>
        <taxon>Blattidae</taxon>
        <taxon>Blattinae</taxon>
        <taxon>Periplaneta</taxon>
    </lineage>
</organism>
<gene>
    <name evidence="8" type="ORF">ANN_00496</name>
</gene>
<dbReference type="InterPro" id="IPR013087">
    <property type="entry name" value="Znf_C2H2_type"/>
</dbReference>
<keyword evidence="1" id="KW-0479">Metal-binding</keyword>
<name>A0ABQ8TTC6_PERAM</name>
<dbReference type="Proteomes" id="UP001148838">
    <property type="component" value="Unassembled WGS sequence"/>
</dbReference>
<feature type="compositionally biased region" description="Polar residues" evidence="6">
    <location>
        <begin position="113"/>
        <end position="125"/>
    </location>
</feature>
<keyword evidence="2" id="KW-0677">Repeat</keyword>
<keyword evidence="3 5" id="KW-0863">Zinc-finger</keyword>
<dbReference type="Pfam" id="PF00096">
    <property type="entry name" value="zf-C2H2"/>
    <property type="match status" value="5"/>
</dbReference>
<evidence type="ECO:0000313" key="9">
    <source>
        <dbReference type="Proteomes" id="UP001148838"/>
    </source>
</evidence>
<protein>
    <recommendedName>
        <fullName evidence="7">C2H2-type domain-containing protein</fullName>
    </recommendedName>
</protein>
<evidence type="ECO:0000256" key="6">
    <source>
        <dbReference type="SAM" id="MobiDB-lite"/>
    </source>
</evidence>
<evidence type="ECO:0000259" key="7">
    <source>
        <dbReference type="PROSITE" id="PS50157"/>
    </source>
</evidence>
<feature type="domain" description="C2H2-type" evidence="7">
    <location>
        <begin position="203"/>
        <end position="230"/>
    </location>
</feature>
<keyword evidence="9" id="KW-1185">Reference proteome</keyword>
<dbReference type="InterPro" id="IPR050717">
    <property type="entry name" value="C2H2-ZF_Transcription_Reg"/>
</dbReference>
<reference evidence="8 9" key="1">
    <citation type="journal article" date="2022" name="Allergy">
        <title>Genome assembly and annotation of Periplaneta americana reveal a comprehensive cockroach allergen profile.</title>
        <authorList>
            <person name="Wang L."/>
            <person name="Xiong Q."/>
            <person name="Saelim N."/>
            <person name="Wang L."/>
            <person name="Nong W."/>
            <person name="Wan A.T."/>
            <person name="Shi M."/>
            <person name="Liu X."/>
            <person name="Cao Q."/>
            <person name="Hui J.H.L."/>
            <person name="Sookrung N."/>
            <person name="Leung T.F."/>
            <person name="Tungtrongchitr A."/>
            <person name="Tsui S.K.W."/>
        </authorList>
    </citation>
    <scope>NUCLEOTIDE SEQUENCE [LARGE SCALE GENOMIC DNA]</scope>
    <source>
        <strain evidence="8">PWHHKU_190912</strain>
    </source>
</reference>
<feature type="domain" description="C2H2-type" evidence="7">
    <location>
        <begin position="259"/>
        <end position="286"/>
    </location>
</feature>
<feature type="domain" description="C2H2-type" evidence="7">
    <location>
        <begin position="147"/>
        <end position="174"/>
    </location>
</feature>
<dbReference type="PANTHER" id="PTHR14196:SF12">
    <property type="entry name" value="ZINC FINGER PROTEIN 208-LIKE"/>
    <property type="match status" value="1"/>
</dbReference>